<dbReference type="Gene3D" id="3.90.550.10">
    <property type="entry name" value="Spore Coat Polysaccharide Biosynthesis Protein SpsA, Chain A"/>
    <property type="match status" value="1"/>
</dbReference>
<keyword evidence="5" id="KW-1185">Reference proteome</keyword>
<reference evidence="3" key="1">
    <citation type="submission" date="2016-11" db="EMBL/GenBank/DDBJ databases">
        <authorList>
            <person name="Varghese N."/>
            <person name="Submissions S."/>
        </authorList>
    </citation>
    <scope>NUCLEOTIDE SEQUENCE</scope>
    <source>
        <strain evidence="3">DSM 4029</strain>
    </source>
</reference>
<dbReference type="SUPFAM" id="SSF53448">
    <property type="entry name" value="Nucleotide-diphospho-sugar transferases"/>
    <property type="match status" value="1"/>
</dbReference>
<dbReference type="InterPro" id="IPR029044">
    <property type="entry name" value="Nucleotide-diphossugar_trans"/>
</dbReference>
<dbReference type="Pfam" id="PF02348">
    <property type="entry name" value="CTP_transf_3"/>
    <property type="match status" value="1"/>
</dbReference>
<dbReference type="Gene3D" id="3.40.50.2000">
    <property type="entry name" value="Glycogen Phosphorylase B"/>
    <property type="match status" value="1"/>
</dbReference>
<organism evidence="3 4">
    <name type="scientific">Bittarella massiliensis</name>
    <name type="common">ex Durand et al. 2017</name>
    <dbReference type="NCBI Taxonomy" id="1720313"/>
    <lineage>
        <taxon>Bacteria</taxon>
        <taxon>Bacillati</taxon>
        <taxon>Bacillota</taxon>
        <taxon>Clostridia</taxon>
        <taxon>Eubacteriales</taxon>
        <taxon>Oscillospiraceae</taxon>
        <taxon>Bittarella (ex Durand et al. 2017)</taxon>
    </lineage>
</organism>
<name>A0AAQ1MD92_9FIRM</name>
<feature type="domain" description="Glycosyl transferase family 28 C-terminal" evidence="1">
    <location>
        <begin position="381"/>
        <end position="516"/>
    </location>
</feature>
<dbReference type="EMBL" id="FQVY01000002">
    <property type="protein sequence ID" value="SHG09373.1"/>
    <property type="molecule type" value="Genomic_DNA"/>
</dbReference>
<reference evidence="2 5" key="3">
    <citation type="journal article" date="2019" name="Nat. Med.">
        <title>A library of human gut bacterial isolates paired with longitudinal multiomics data enables mechanistic microbiome research.</title>
        <authorList>
            <person name="Poyet M."/>
            <person name="Groussin M."/>
            <person name="Gibbons S.M."/>
            <person name="Avila-Pacheco J."/>
            <person name="Jiang X."/>
            <person name="Kearney S.M."/>
            <person name="Perrotta A.R."/>
            <person name="Berdy B."/>
            <person name="Zhao S."/>
            <person name="Lieberman T.D."/>
            <person name="Swanson P.K."/>
            <person name="Smith M."/>
            <person name="Roesemann S."/>
            <person name="Alexander J.E."/>
            <person name="Rich S.A."/>
            <person name="Livny J."/>
            <person name="Vlamakis H."/>
            <person name="Clish C."/>
            <person name="Bullock K."/>
            <person name="Deik A."/>
            <person name="Scott J."/>
            <person name="Pierce K.A."/>
            <person name="Xavier R.J."/>
            <person name="Alm E.J."/>
        </authorList>
    </citation>
    <scope>NUCLEOTIDE SEQUENCE [LARGE SCALE GENOMIC DNA]</scope>
    <source>
        <strain evidence="2 5">BIOML-A2</strain>
    </source>
</reference>
<dbReference type="Pfam" id="PF04101">
    <property type="entry name" value="Glyco_tran_28_C"/>
    <property type="match status" value="1"/>
</dbReference>
<protein>
    <submittedName>
        <fullName evidence="3">CMP-N-acetylneuraminic acid synthetase</fullName>
    </submittedName>
</protein>
<dbReference type="RefSeq" id="WP_044991685.1">
    <property type="nucleotide sequence ID" value="NZ_FQVY01000002.1"/>
</dbReference>
<evidence type="ECO:0000259" key="1">
    <source>
        <dbReference type="Pfam" id="PF04101"/>
    </source>
</evidence>
<dbReference type="Proteomes" id="UP000184089">
    <property type="component" value="Unassembled WGS sequence"/>
</dbReference>
<evidence type="ECO:0000313" key="2">
    <source>
        <dbReference type="EMBL" id="MZL68893.1"/>
    </source>
</evidence>
<gene>
    <name evidence="2" type="ORF">GT747_03775</name>
    <name evidence="3" type="ORF">SAMN05444424_1443</name>
</gene>
<proteinExistence type="predicted"/>
<dbReference type="Gene3D" id="3.40.50.11190">
    <property type="match status" value="1"/>
</dbReference>
<reference evidence="4" key="2">
    <citation type="submission" date="2016-11" db="EMBL/GenBank/DDBJ databases">
        <authorList>
            <person name="Jaros S."/>
            <person name="Januszkiewicz K."/>
            <person name="Wedrychowicz H."/>
        </authorList>
    </citation>
    <scope>NUCLEOTIDE SEQUENCE [LARGE SCALE GENOMIC DNA]</scope>
    <source>
        <strain evidence="4">DSM 4029</strain>
    </source>
</reference>
<dbReference type="GO" id="GO:0008781">
    <property type="term" value="F:N-acylneuraminate cytidylyltransferase activity"/>
    <property type="evidence" value="ECO:0007669"/>
    <property type="project" value="TreeGrafter"/>
</dbReference>
<comment type="caution">
    <text evidence="3">The sequence shown here is derived from an EMBL/GenBank/DDBJ whole genome shotgun (WGS) entry which is preliminary data.</text>
</comment>
<dbReference type="SUPFAM" id="SSF53756">
    <property type="entry name" value="UDP-Glycosyltransferase/glycogen phosphorylase"/>
    <property type="match status" value="1"/>
</dbReference>
<dbReference type="PANTHER" id="PTHR21485">
    <property type="entry name" value="HAD SUPERFAMILY MEMBERS CMAS AND KDSC"/>
    <property type="match status" value="1"/>
</dbReference>
<dbReference type="GO" id="GO:0016758">
    <property type="term" value="F:hexosyltransferase activity"/>
    <property type="evidence" value="ECO:0007669"/>
    <property type="project" value="InterPro"/>
</dbReference>
<evidence type="ECO:0000313" key="4">
    <source>
        <dbReference type="Proteomes" id="UP000184089"/>
    </source>
</evidence>
<dbReference type="InterPro" id="IPR003329">
    <property type="entry name" value="Cytidylyl_trans"/>
</dbReference>
<sequence length="549" mass="62680">MLKRILVVIPARGGSKGIPKKNIRLMAGMPLIAYSILTAKKSRYSVDIVVSTDDDEIGRVSSRYGAEVMSRPAHLAADEVTLDPVVYHVVLEKEKMSGEKYDVVITMQPTSPLLSVTTFDSALDFFFSNDFDSVLSGVNDPHLAWGKKNSMIVPLYEKRLNRQYLPVHLRETGAFFISRRDCVKEDSRFGTRVSVYPIPENESVDIDTPHDWWIAEKELLKKNIIIRVEGYKEIGTGHIQRGLLLGYNLIDHNVHYVLSRKSDIGIAKIKESHFPYSVIEDDQELYSLLEDLECDILINDMLNTTEEYIKQCKKRNIRVINFEDLGEGGQYADAVINDLYEKQNSYKNYFWGSEYYCIKDEFLLSEPSEFRDEVEEILVSFGGTDPSNLTSKVLECVPQISSRVHFTFILGMGYSENDHLNLKGNYIPSNVDIVSNVSYMTDYMKKADIAVCSQGRTMLELASMAVPTVLLAQNEREQNHEFGYLKNGFLNLGLGEEVEKETIVETLKWLINSKQIRAQIRNQMLKLDLKKGLKRTLRIIFEGGRDNEQ</sequence>
<dbReference type="AlphaFoldDB" id="A0AAQ1MD92"/>
<dbReference type="Proteomes" id="UP000474718">
    <property type="component" value="Unassembled WGS sequence"/>
</dbReference>
<dbReference type="InterPro" id="IPR050793">
    <property type="entry name" value="CMP-NeuNAc_synthase"/>
</dbReference>
<dbReference type="PANTHER" id="PTHR21485:SF3">
    <property type="entry name" value="N-ACYLNEURAMINATE CYTIDYLYLTRANSFERASE"/>
    <property type="match status" value="1"/>
</dbReference>
<dbReference type="EMBL" id="WWVX01000002">
    <property type="protein sequence ID" value="MZL68893.1"/>
    <property type="molecule type" value="Genomic_DNA"/>
</dbReference>
<accession>A0AAQ1MD92</accession>
<dbReference type="CDD" id="cd02513">
    <property type="entry name" value="CMP-NeuAc_Synthase"/>
    <property type="match status" value="1"/>
</dbReference>
<evidence type="ECO:0000313" key="3">
    <source>
        <dbReference type="EMBL" id="SHG09373.1"/>
    </source>
</evidence>
<dbReference type="InterPro" id="IPR007235">
    <property type="entry name" value="Glyco_trans_28_C"/>
</dbReference>
<evidence type="ECO:0000313" key="5">
    <source>
        <dbReference type="Proteomes" id="UP000474718"/>
    </source>
</evidence>